<dbReference type="GO" id="GO:0080120">
    <property type="term" value="P:CAAX-box protein maturation"/>
    <property type="evidence" value="ECO:0007669"/>
    <property type="project" value="UniProtKB-ARBA"/>
</dbReference>
<feature type="transmembrane region" description="Helical" evidence="2">
    <location>
        <begin position="144"/>
        <end position="168"/>
    </location>
</feature>
<feature type="transmembrane region" description="Helical" evidence="2">
    <location>
        <begin position="267"/>
        <end position="300"/>
    </location>
</feature>
<feature type="domain" description="CAAX prenyl protease 2/Lysostaphin resistance protein A-like" evidence="3">
    <location>
        <begin position="231"/>
        <end position="318"/>
    </location>
</feature>
<keyword evidence="4" id="KW-0645">Protease</keyword>
<dbReference type="Proteomes" id="UP000823915">
    <property type="component" value="Unassembled WGS sequence"/>
</dbReference>
<evidence type="ECO:0000313" key="5">
    <source>
        <dbReference type="Proteomes" id="UP000823915"/>
    </source>
</evidence>
<name>A0A9D1YBQ4_9FIRM</name>
<feature type="region of interest" description="Disordered" evidence="1">
    <location>
        <begin position="1"/>
        <end position="73"/>
    </location>
</feature>
<sequence>MNQTPAPGSPPPFQPVQGQPPQGWSPQAPAPGGTAPQGQPAQGQPAQGQPCAPWAQPQWAPQPAWPPQGNWAAPAQGWTGYPPAYALGQGWAVPRKDPRVKGASQTLNRLCLCVLAQTVFSLFWSFCASLFLGMLGADLLGDDLGYLLLTAALVPLSTALPFVVYLAVGRRDLREYLRFEKVGFLPGLLFVLAGLAICLLGNYPAFFLQDLLGAIGYQPASGGVETSLSWSSFWVDLLSTAVLVPVMEELVFRGVVFSGLRKFGTGFAVVGSALVFGVVHMDVTNVLFALVAGLVFGWLYARTGNLWVTVAIHGLNNGLAVVGAYLGLFVPQSAAGLVNQLLLAVPIALGILALGLLFLFYREKLLAPLAQLTPCPLEAAAGGKALARTPLFWAIVLVMVWYTVSLFV</sequence>
<feature type="transmembrane region" description="Helical" evidence="2">
    <location>
        <begin position="341"/>
        <end position="361"/>
    </location>
</feature>
<comment type="caution">
    <text evidence="4">The sequence shown here is derived from an EMBL/GenBank/DDBJ whole genome shotgun (WGS) entry which is preliminary data.</text>
</comment>
<keyword evidence="2" id="KW-1133">Transmembrane helix</keyword>
<evidence type="ECO:0000256" key="2">
    <source>
        <dbReference type="SAM" id="Phobius"/>
    </source>
</evidence>
<gene>
    <name evidence="4" type="ORF">H9838_01645</name>
</gene>
<dbReference type="PANTHER" id="PTHR36435">
    <property type="entry name" value="SLR1288 PROTEIN"/>
    <property type="match status" value="1"/>
</dbReference>
<keyword evidence="2" id="KW-0472">Membrane</keyword>
<dbReference type="GO" id="GO:0004175">
    <property type="term" value="F:endopeptidase activity"/>
    <property type="evidence" value="ECO:0007669"/>
    <property type="project" value="UniProtKB-ARBA"/>
</dbReference>
<dbReference type="GO" id="GO:0008237">
    <property type="term" value="F:metallopeptidase activity"/>
    <property type="evidence" value="ECO:0007669"/>
    <property type="project" value="UniProtKB-KW"/>
</dbReference>
<dbReference type="Pfam" id="PF02517">
    <property type="entry name" value="Rce1-like"/>
    <property type="match status" value="1"/>
</dbReference>
<keyword evidence="4" id="KW-0378">Hydrolase</keyword>
<keyword evidence="4" id="KW-0482">Metalloprotease</keyword>
<evidence type="ECO:0000313" key="4">
    <source>
        <dbReference type="EMBL" id="HIY25859.1"/>
    </source>
</evidence>
<proteinExistence type="predicted"/>
<evidence type="ECO:0000259" key="3">
    <source>
        <dbReference type="Pfam" id="PF02517"/>
    </source>
</evidence>
<feature type="transmembrane region" description="Helical" evidence="2">
    <location>
        <begin position="306"/>
        <end position="329"/>
    </location>
</feature>
<evidence type="ECO:0000256" key="1">
    <source>
        <dbReference type="SAM" id="MobiDB-lite"/>
    </source>
</evidence>
<organism evidence="4 5">
    <name type="scientific">Candidatus Acutalibacter pullistercoris</name>
    <dbReference type="NCBI Taxonomy" id="2838418"/>
    <lineage>
        <taxon>Bacteria</taxon>
        <taxon>Bacillati</taxon>
        <taxon>Bacillota</taxon>
        <taxon>Clostridia</taxon>
        <taxon>Eubacteriales</taxon>
        <taxon>Acutalibacteraceae</taxon>
        <taxon>Acutalibacter</taxon>
    </lineage>
</organism>
<feature type="transmembrane region" description="Helical" evidence="2">
    <location>
        <begin position="110"/>
        <end position="132"/>
    </location>
</feature>
<reference evidence="4" key="2">
    <citation type="submission" date="2021-04" db="EMBL/GenBank/DDBJ databases">
        <authorList>
            <person name="Gilroy R."/>
        </authorList>
    </citation>
    <scope>NUCLEOTIDE SEQUENCE</scope>
    <source>
        <strain evidence="4">1282</strain>
    </source>
</reference>
<protein>
    <submittedName>
        <fullName evidence="4">CPBP family intramembrane metalloprotease</fullName>
        <ecNumber evidence="4">3.4.24.-</ecNumber>
    </submittedName>
</protein>
<feature type="compositionally biased region" description="Low complexity" evidence="1">
    <location>
        <begin position="15"/>
        <end position="73"/>
    </location>
</feature>
<keyword evidence="2" id="KW-0812">Transmembrane</keyword>
<feature type="transmembrane region" description="Helical" evidence="2">
    <location>
        <begin position="391"/>
        <end position="407"/>
    </location>
</feature>
<dbReference type="InterPro" id="IPR052710">
    <property type="entry name" value="CAAX_protease"/>
</dbReference>
<dbReference type="PANTHER" id="PTHR36435:SF1">
    <property type="entry name" value="CAAX AMINO TERMINAL PROTEASE FAMILY PROTEIN"/>
    <property type="match status" value="1"/>
</dbReference>
<accession>A0A9D1YBQ4</accession>
<dbReference type="EMBL" id="DXDU01000021">
    <property type="protein sequence ID" value="HIY25859.1"/>
    <property type="molecule type" value="Genomic_DNA"/>
</dbReference>
<dbReference type="AlphaFoldDB" id="A0A9D1YBQ4"/>
<dbReference type="EC" id="3.4.24.-" evidence="4"/>
<feature type="transmembrane region" description="Helical" evidence="2">
    <location>
        <begin position="188"/>
        <end position="208"/>
    </location>
</feature>
<reference evidence="4" key="1">
    <citation type="journal article" date="2021" name="PeerJ">
        <title>Extensive microbial diversity within the chicken gut microbiome revealed by metagenomics and culture.</title>
        <authorList>
            <person name="Gilroy R."/>
            <person name="Ravi A."/>
            <person name="Getino M."/>
            <person name="Pursley I."/>
            <person name="Horton D.L."/>
            <person name="Alikhan N.F."/>
            <person name="Baker D."/>
            <person name="Gharbi K."/>
            <person name="Hall N."/>
            <person name="Watson M."/>
            <person name="Adriaenssens E.M."/>
            <person name="Foster-Nyarko E."/>
            <person name="Jarju S."/>
            <person name="Secka A."/>
            <person name="Antonio M."/>
            <person name="Oren A."/>
            <person name="Chaudhuri R.R."/>
            <person name="La Ragione R."/>
            <person name="Hildebrand F."/>
            <person name="Pallen M.J."/>
        </authorList>
    </citation>
    <scope>NUCLEOTIDE SEQUENCE</scope>
    <source>
        <strain evidence="4">1282</strain>
    </source>
</reference>
<dbReference type="InterPro" id="IPR003675">
    <property type="entry name" value="Rce1/LyrA-like_dom"/>
</dbReference>